<reference evidence="1 2" key="1">
    <citation type="journal article" date="2011" name="Stand. Genomic Sci.">
        <title>Complete genome sequence of the hyperthermophilic chemolithoautotroph Pyrolobus fumarii type strain (1A).</title>
        <authorList>
            <person name="Anderson I."/>
            <person name="Goker M."/>
            <person name="Nolan M."/>
            <person name="Lucas S."/>
            <person name="Hammon N."/>
            <person name="Deshpande S."/>
            <person name="Cheng J.F."/>
            <person name="Tapia R."/>
            <person name="Han C."/>
            <person name="Goodwin L."/>
            <person name="Pitluck S."/>
            <person name="Huntemann M."/>
            <person name="Liolios K."/>
            <person name="Ivanova N."/>
            <person name="Pagani I."/>
            <person name="Mavromatis K."/>
            <person name="Ovchinikova G."/>
            <person name="Pati A."/>
            <person name="Chen A."/>
            <person name="Palaniappan K."/>
            <person name="Land M."/>
            <person name="Hauser L."/>
            <person name="Brambilla E.M."/>
            <person name="Huber H."/>
            <person name="Yasawong M."/>
            <person name="Rohde M."/>
            <person name="Spring S."/>
            <person name="Abt B."/>
            <person name="Sikorski J."/>
            <person name="Wirth R."/>
            <person name="Detter J.C."/>
            <person name="Woyke T."/>
            <person name="Bristow J."/>
            <person name="Eisen J.A."/>
            <person name="Markowitz V."/>
            <person name="Hugenholtz P."/>
            <person name="Kyrpides N.C."/>
            <person name="Klenk H.P."/>
            <person name="Lapidus A."/>
        </authorList>
    </citation>
    <scope>NUCLEOTIDE SEQUENCE [LARGE SCALE GENOMIC DNA]</scope>
    <source>
        <strain evidence="2">DSM 11204 / 1A</strain>
    </source>
</reference>
<protein>
    <submittedName>
        <fullName evidence="1">Uncharacterized protein</fullName>
    </submittedName>
</protein>
<dbReference type="RefSeq" id="WP_014026863.1">
    <property type="nucleotide sequence ID" value="NC_015931.1"/>
</dbReference>
<dbReference type="GeneID" id="11138512"/>
<dbReference type="Proteomes" id="UP000001037">
    <property type="component" value="Chromosome"/>
</dbReference>
<dbReference type="OrthoDB" id="15117at2157"/>
<dbReference type="eggNOG" id="arCOG09417">
    <property type="taxonomic scope" value="Archaea"/>
</dbReference>
<proteinExistence type="predicted"/>
<evidence type="ECO:0000313" key="1">
    <source>
        <dbReference type="EMBL" id="AEM39186.1"/>
    </source>
</evidence>
<dbReference type="KEGG" id="pfm:Pyrfu_1328"/>
<gene>
    <name evidence="1" type="ordered locus">Pyrfu_1328</name>
</gene>
<name>G0EGG1_PYRF1</name>
<accession>G0EGG1</accession>
<organism evidence="1 2">
    <name type="scientific">Pyrolobus fumarii (strain DSM 11204 / 1A)</name>
    <dbReference type="NCBI Taxonomy" id="694429"/>
    <lineage>
        <taxon>Archaea</taxon>
        <taxon>Thermoproteota</taxon>
        <taxon>Thermoprotei</taxon>
        <taxon>Desulfurococcales</taxon>
        <taxon>Pyrodictiaceae</taxon>
        <taxon>Pyrolobus</taxon>
    </lineage>
</organism>
<dbReference type="EMBL" id="CP002838">
    <property type="protein sequence ID" value="AEM39186.1"/>
    <property type="molecule type" value="Genomic_DNA"/>
</dbReference>
<sequence>MPFASGFVLLTAEYKDEPKRSEVKKHLESLGFEVYDIGDPYRIVFYVEVDDLGGLERIIKAAETHEGIAKAYIVYGFLGDSETKRRINEALLSGEAELDESTRELIEWILSRLKAQG</sequence>
<keyword evidence="2" id="KW-1185">Reference proteome</keyword>
<dbReference type="InParanoid" id="G0EGG1"/>
<evidence type="ECO:0000313" key="2">
    <source>
        <dbReference type="Proteomes" id="UP000001037"/>
    </source>
</evidence>
<dbReference type="AlphaFoldDB" id="G0EGG1"/>
<dbReference type="HOGENOM" id="CLU_2079509_0_0_2"/>